<evidence type="ECO:0000256" key="1">
    <source>
        <dbReference type="SAM" id="MobiDB-lite"/>
    </source>
</evidence>
<accession>A0AB74UM41</accession>
<organism evidence="3">
    <name type="scientific">Rhodanobacter sp. FW102-FHT14D07</name>
    <dbReference type="NCBI Taxonomy" id="3351462"/>
    <lineage>
        <taxon>Bacteria</taxon>
        <taxon>Pseudomonadati</taxon>
        <taxon>Pseudomonadota</taxon>
        <taxon>Gammaproteobacteria</taxon>
        <taxon>Lysobacterales</taxon>
        <taxon>Rhodanobacteraceae</taxon>
        <taxon>Rhodanobacter</taxon>
    </lineage>
</organism>
<feature type="signal peptide" evidence="2">
    <location>
        <begin position="1"/>
        <end position="20"/>
    </location>
</feature>
<proteinExistence type="predicted"/>
<feature type="region of interest" description="Disordered" evidence="1">
    <location>
        <begin position="65"/>
        <end position="111"/>
    </location>
</feature>
<protein>
    <submittedName>
        <fullName evidence="3">Uncharacterized protein</fullName>
    </submittedName>
</protein>
<name>A0AB74UM41_9GAMM</name>
<reference evidence="3" key="1">
    <citation type="submission" date="2024-10" db="EMBL/GenBank/DDBJ databases">
        <authorList>
            <person name="Lesea H.P."/>
            <person name="Kuehl J.V."/>
            <person name="Chandonia J.-M."/>
        </authorList>
    </citation>
    <scope>NUCLEOTIDE SEQUENCE</scope>
    <source>
        <strain evidence="3">FW102-FHT14D07</strain>
    </source>
</reference>
<keyword evidence="2" id="KW-0732">Signal</keyword>
<evidence type="ECO:0000313" key="3">
    <source>
        <dbReference type="EMBL" id="XIA17226.1"/>
    </source>
</evidence>
<gene>
    <name evidence="3" type="ORF">ACFYG5_11670</name>
</gene>
<evidence type="ECO:0000256" key="2">
    <source>
        <dbReference type="SAM" id="SignalP"/>
    </source>
</evidence>
<feature type="chain" id="PRO_5044503944" evidence="2">
    <location>
        <begin position="21"/>
        <end position="111"/>
    </location>
</feature>
<dbReference type="RefSeq" id="WP_395116949.1">
    <property type="nucleotide sequence ID" value="NZ_CP170721.1"/>
</dbReference>
<sequence>MKFRGLLIPCAMLLAGAVAAQSAAPQSDSRDDRWDAAPPAAGSTNYRSVPVLPGNDAHGVFQFRQAKHQGPAYEPPPQANDKAAVMGKSRPWQNGRPPLDCAMHPRAPGCR</sequence>
<feature type="region of interest" description="Disordered" evidence="1">
    <location>
        <begin position="22"/>
        <end position="51"/>
    </location>
</feature>
<dbReference type="EMBL" id="CP170721">
    <property type="protein sequence ID" value="XIA17226.1"/>
    <property type="molecule type" value="Genomic_DNA"/>
</dbReference>
<dbReference type="AlphaFoldDB" id="A0AB74UM41"/>